<evidence type="ECO:0000256" key="1">
    <source>
        <dbReference type="ARBA" id="ARBA00022729"/>
    </source>
</evidence>
<feature type="domain" description="Ig-like" evidence="4">
    <location>
        <begin position="721"/>
        <end position="797"/>
    </location>
</feature>
<dbReference type="EMBL" id="JAOZEW010000020">
    <property type="protein sequence ID" value="MCV9929443.1"/>
    <property type="molecule type" value="Genomic_DNA"/>
</dbReference>
<dbReference type="Pfam" id="PF01833">
    <property type="entry name" value="TIG"/>
    <property type="match status" value="1"/>
</dbReference>
<dbReference type="InterPro" id="IPR025883">
    <property type="entry name" value="Cadherin-like_domain"/>
</dbReference>
<dbReference type="RefSeq" id="WP_264207533.1">
    <property type="nucleotide sequence ID" value="NZ_JAOZEW010000020.1"/>
</dbReference>
<dbReference type="InterPro" id="IPR013517">
    <property type="entry name" value="FG-GAP"/>
</dbReference>
<dbReference type="Pfam" id="PF12733">
    <property type="entry name" value="Cadherin-like"/>
    <property type="match status" value="1"/>
</dbReference>
<dbReference type="Proteomes" id="UP001151079">
    <property type="component" value="Unassembled WGS sequence"/>
</dbReference>
<name>A0A9X3C7W0_9FLAO</name>
<dbReference type="InterPro" id="IPR044023">
    <property type="entry name" value="Ig_7"/>
</dbReference>
<feature type="domain" description="Cadherin-like beta-sandwich-like" evidence="3">
    <location>
        <begin position="624"/>
        <end position="715"/>
    </location>
</feature>
<organism evidence="5 6">
    <name type="scientific">Flavobacterium shii</name>
    <dbReference type="NCBI Taxonomy" id="2987687"/>
    <lineage>
        <taxon>Bacteria</taxon>
        <taxon>Pseudomonadati</taxon>
        <taxon>Bacteroidota</taxon>
        <taxon>Flavobacteriia</taxon>
        <taxon>Flavobacteriales</taxon>
        <taxon>Flavobacteriaceae</taxon>
        <taxon>Flavobacterium</taxon>
    </lineage>
</organism>
<reference evidence="5" key="1">
    <citation type="submission" date="2022-10" db="EMBL/GenBank/DDBJ databases">
        <title>Two novel species of Flavobacterium.</title>
        <authorList>
            <person name="Liu Q."/>
            <person name="Xin Y.-H."/>
        </authorList>
    </citation>
    <scope>NUCLEOTIDE SEQUENCE</scope>
    <source>
        <strain evidence="5">LS1R49</strain>
    </source>
</reference>
<dbReference type="AlphaFoldDB" id="A0A9X3C7W0"/>
<dbReference type="SUPFAM" id="SSF69318">
    <property type="entry name" value="Integrin alpha N-terminal domain"/>
    <property type="match status" value="1"/>
</dbReference>
<proteinExistence type="predicted"/>
<evidence type="ECO:0000313" key="6">
    <source>
        <dbReference type="Proteomes" id="UP001151079"/>
    </source>
</evidence>
<dbReference type="Gene3D" id="2.60.40.10">
    <property type="entry name" value="Immunoglobulins"/>
    <property type="match status" value="1"/>
</dbReference>
<feature type="domain" description="IPT/TIG" evidence="2">
    <location>
        <begin position="33"/>
        <end position="101"/>
    </location>
</feature>
<dbReference type="PANTHER" id="PTHR46580:SF4">
    <property type="entry name" value="ATP_GTP-BINDING PROTEIN"/>
    <property type="match status" value="1"/>
</dbReference>
<keyword evidence="6" id="KW-1185">Reference proteome</keyword>
<dbReference type="Pfam" id="PF13517">
    <property type="entry name" value="FG-GAP_3"/>
    <property type="match status" value="2"/>
</dbReference>
<dbReference type="InterPro" id="IPR014756">
    <property type="entry name" value="Ig_E-set"/>
</dbReference>
<feature type="non-terminal residue" evidence="5">
    <location>
        <position position="910"/>
    </location>
</feature>
<sequence length="910" mass="91955">MISTSTYSFTRMSFLFCLIILLSAFETITAQSPTISSFSPTSGAVGSTVTISGANFGATIAENIVFFGATKATITAASTASLTVTVPVGATFEPMSVLNSTTTLVGYSTTPFITTFTPNKARITIDDIQPKVNFPTGNNSAPFNVIIIDLDGDGKPDLVTINSSGTSSISIFRNISTSGSINAGSFAPSIDIIVGSTPRAAAAGDFDGDGKPDLAITNSGGASVTILKNTSSGIGNIAFVSQTTLTSGLGSFGIVAGDIDGDGKTDLAVADNGTNLVSVFQNLSSGIGNFSFAAKNDFIINSAPYGLSIGDIDSDGKMDLITPNNNASGTVSVLRNTSTSGTINFDNVVSFPVGASPFFSAIGDLNKDGKPDIVVANGGGTTISILKNTSSGAGNISFDPKVDVTAINIVTAVGIADIDGDGNLDVVAASHNSILSFFHNTSTSGGTITLGTRTDFANDTNCRGLAIGDLDGDGKNDVVTANNASLNISIFRNNPLFAPTVQATNVVFTTTTATTTTATWTIGNGSSRAVFMYAGITGSPLPIDLTVYTANASFGTGTQIGTSGWYCVYNGTGTTINITGLTAATNYRAMVIERNGSAGDEMYLSTVGTDNPANVTTLSNIATLSNLTISQGILAPVFATGTTSYSVTLPNATTSLTVTPTTTDPNATVKVNGVTVTSGSPSGAIALAVGSTTVTTVVTAQDGITLGTYIITVTRVALPIVVISNPAAVCSPATVDITAVAVTTGSDTGLTYTYFTDALGTTLLSTPTAVTASGTYYIKGTNTNGCSTIVPVTVIINALPIITITNPAAVCSPNTVDITATAVTTGSDTGLTYTYFTDALAATPLATPSAITTSGTYYIKGTNTNGCSTIVPVTVIINALPIITITNPAAVCSPNTVDITAGAVTTGSDT</sequence>
<dbReference type="InterPro" id="IPR028994">
    <property type="entry name" value="Integrin_alpha_N"/>
</dbReference>
<dbReference type="InterPro" id="IPR013783">
    <property type="entry name" value="Ig-like_fold"/>
</dbReference>
<dbReference type="SUPFAM" id="SSF81296">
    <property type="entry name" value="E set domains"/>
    <property type="match status" value="1"/>
</dbReference>
<keyword evidence="1" id="KW-0732">Signal</keyword>
<dbReference type="Pfam" id="PF01839">
    <property type="entry name" value="FG-GAP"/>
    <property type="match status" value="1"/>
</dbReference>
<evidence type="ECO:0000259" key="2">
    <source>
        <dbReference type="Pfam" id="PF01833"/>
    </source>
</evidence>
<dbReference type="Gene3D" id="2.130.10.130">
    <property type="entry name" value="Integrin alpha, N-terminal"/>
    <property type="match status" value="2"/>
</dbReference>
<evidence type="ECO:0000259" key="4">
    <source>
        <dbReference type="Pfam" id="PF19081"/>
    </source>
</evidence>
<evidence type="ECO:0000259" key="3">
    <source>
        <dbReference type="Pfam" id="PF12733"/>
    </source>
</evidence>
<evidence type="ECO:0000313" key="5">
    <source>
        <dbReference type="EMBL" id="MCV9929443.1"/>
    </source>
</evidence>
<comment type="caution">
    <text evidence="5">The sequence shown here is derived from an EMBL/GenBank/DDBJ whole genome shotgun (WGS) entry which is preliminary data.</text>
</comment>
<dbReference type="PANTHER" id="PTHR46580">
    <property type="entry name" value="SENSOR KINASE-RELATED"/>
    <property type="match status" value="1"/>
</dbReference>
<gene>
    <name evidence="5" type="ORF">OIU83_17390</name>
</gene>
<accession>A0A9X3C7W0</accession>
<protein>
    <submittedName>
        <fullName evidence="5">FG-GAP-like repeat-containing protein</fullName>
    </submittedName>
</protein>
<dbReference type="Pfam" id="PF19081">
    <property type="entry name" value="Ig_7"/>
    <property type="match status" value="1"/>
</dbReference>
<dbReference type="InterPro" id="IPR002909">
    <property type="entry name" value="IPT_dom"/>
</dbReference>